<dbReference type="EMBL" id="AE006463">
    <property type="protein sequence ID" value="AAK61229.1"/>
    <property type="molecule type" value="Genomic_DNA"/>
</dbReference>
<protein>
    <submittedName>
        <fullName evidence="1">Uncharacterized protein</fullName>
    </submittedName>
</protein>
<dbReference type="AlphaFoldDB" id="Q96S24"/>
<gene>
    <name evidence="1" type="primary">gs30</name>
</gene>
<name>Q96S24_HUMAN</name>
<reference evidence="1" key="1">
    <citation type="journal article" date="2001" name="Hum. Mol. Genet.">
        <title>Sequence, structure and pathology of the fully annotated terminal 2 Mb of the short arm of human chromosome 16.</title>
        <authorList>
            <person name="Daniels R.J."/>
            <person name="Peden J.F."/>
            <person name="Lloyd C."/>
            <person name="Horsley S.W."/>
            <person name="Clark K."/>
            <person name="Tufarelli C."/>
            <person name="Kearney L."/>
            <person name="Buckle V.J."/>
            <person name="Doggett N.A."/>
            <person name="Flint J."/>
            <person name="Higgs D.R."/>
        </authorList>
    </citation>
    <scope>NUCLEOTIDE SEQUENCE</scope>
</reference>
<proteinExistence type="predicted"/>
<evidence type="ECO:0000313" key="1">
    <source>
        <dbReference type="EMBL" id="AAK61229.1"/>
    </source>
</evidence>
<organism evidence="1">
    <name type="scientific">Homo sapiens</name>
    <name type="common">Human</name>
    <dbReference type="NCBI Taxonomy" id="9606"/>
    <lineage>
        <taxon>Eukaryota</taxon>
        <taxon>Metazoa</taxon>
        <taxon>Chordata</taxon>
        <taxon>Craniata</taxon>
        <taxon>Vertebrata</taxon>
        <taxon>Euteleostomi</taxon>
        <taxon>Mammalia</taxon>
        <taxon>Eutheria</taxon>
        <taxon>Euarchontoglires</taxon>
        <taxon>Primates</taxon>
        <taxon>Haplorrhini</taxon>
        <taxon>Catarrhini</taxon>
        <taxon>Hominidae</taxon>
        <taxon>Homo</taxon>
    </lineage>
</organism>
<accession>Q96S24</accession>
<sequence length="32" mass="3521">MKGMGSDRTALSLQGAWGIFLSTFYKDHPAHP</sequence>